<evidence type="ECO:0000256" key="10">
    <source>
        <dbReference type="ARBA" id="ARBA00032565"/>
    </source>
</evidence>
<evidence type="ECO:0000256" key="5">
    <source>
        <dbReference type="ARBA" id="ARBA00022574"/>
    </source>
</evidence>
<evidence type="ECO:0000256" key="7">
    <source>
        <dbReference type="ARBA" id="ARBA00022927"/>
    </source>
</evidence>
<comment type="similarity">
    <text evidence="9">Belongs to the WD repeat peroxin-7 family.</text>
</comment>
<dbReference type="InterPro" id="IPR036322">
    <property type="entry name" value="WD40_repeat_dom_sf"/>
</dbReference>
<organism evidence="12 13">
    <name type="scientific">Hydnum rufescens UP504</name>
    <dbReference type="NCBI Taxonomy" id="1448309"/>
    <lineage>
        <taxon>Eukaryota</taxon>
        <taxon>Fungi</taxon>
        <taxon>Dikarya</taxon>
        <taxon>Basidiomycota</taxon>
        <taxon>Agaricomycotina</taxon>
        <taxon>Agaricomycetes</taxon>
        <taxon>Cantharellales</taxon>
        <taxon>Hydnaceae</taxon>
        <taxon>Hydnum</taxon>
    </lineage>
</organism>
<dbReference type="SMART" id="SM00320">
    <property type="entry name" value="WD40"/>
    <property type="match status" value="6"/>
</dbReference>
<dbReference type="Gene3D" id="2.130.10.10">
    <property type="entry name" value="YVTN repeat-like/Quinoprotein amine dehydrogenase"/>
    <property type="match status" value="1"/>
</dbReference>
<accession>A0A9P6AVJ9</accession>
<dbReference type="PROSITE" id="PS50294">
    <property type="entry name" value="WD_REPEATS_REGION"/>
    <property type="match status" value="2"/>
</dbReference>
<dbReference type="AlphaFoldDB" id="A0A9P6AVJ9"/>
<keyword evidence="6" id="KW-0677">Repeat</keyword>
<evidence type="ECO:0000313" key="13">
    <source>
        <dbReference type="Proteomes" id="UP000886523"/>
    </source>
</evidence>
<dbReference type="Pfam" id="PF00400">
    <property type="entry name" value="WD40"/>
    <property type="match status" value="6"/>
</dbReference>
<dbReference type="GO" id="GO:0005829">
    <property type="term" value="C:cytosol"/>
    <property type="evidence" value="ECO:0007669"/>
    <property type="project" value="UniProtKB-SubCell"/>
</dbReference>
<evidence type="ECO:0000256" key="4">
    <source>
        <dbReference type="ARBA" id="ARBA00022490"/>
    </source>
</evidence>
<dbReference type="InterPro" id="IPR044536">
    <property type="entry name" value="PEX7"/>
</dbReference>
<evidence type="ECO:0000256" key="8">
    <source>
        <dbReference type="ARBA" id="ARBA00023140"/>
    </source>
</evidence>
<dbReference type="InterPro" id="IPR020472">
    <property type="entry name" value="WD40_PAC1"/>
</dbReference>
<name>A0A9P6AVJ9_9AGAM</name>
<dbReference type="GO" id="GO:0005782">
    <property type="term" value="C:peroxisomal matrix"/>
    <property type="evidence" value="ECO:0007669"/>
    <property type="project" value="UniProtKB-SubCell"/>
</dbReference>
<dbReference type="PRINTS" id="PR00320">
    <property type="entry name" value="GPROTEINBRPT"/>
</dbReference>
<evidence type="ECO:0000313" key="12">
    <source>
        <dbReference type="EMBL" id="KAF9512712.1"/>
    </source>
</evidence>
<protein>
    <recommendedName>
        <fullName evidence="10">Peroxin-7</fullName>
    </recommendedName>
</protein>
<dbReference type="GO" id="GO:0016558">
    <property type="term" value="P:protein import into peroxisome matrix"/>
    <property type="evidence" value="ECO:0007669"/>
    <property type="project" value="InterPro"/>
</dbReference>
<keyword evidence="3" id="KW-0813">Transport</keyword>
<dbReference type="PROSITE" id="PS50082">
    <property type="entry name" value="WD_REPEATS_2"/>
    <property type="match status" value="4"/>
</dbReference>
<dbReference type="SUPFAM" id="SSF50978">
    <property type="entry name" value="WD40 repeat-like"/>
    <property type="match status" value="1"/>
</dbReference>
<dbReference type="InterPro" id="IPR019775">
    <property type="entry name" value="WD40_repeat_CS"/>
</dbReference>
<keyword evidence="8" id="KW-0576">Peroxisome</keyword>
<dbReference type="PANTHER" id="PTHR46027:SF1">
    <property type="entry name" value="PEROXISOMAL TARGETING SIGNAL 2 RECEPTOR"/>
    <property type="match status" value="1"/>
</dbReference>
<keyword evidence="7" id="KW-0653">Protein transport</keyword>
<dbReference type="InterPro" id="IPR015943">
    <property type="entry name" value="WD40/YVTN_repeat-like_dom_sf"/>
</dbReference>
<dbReference type="Proteomes" id="UP000886523">
    <property type="component" value="Unassembled WGS sequence"/>
</dbReference>
<gene>
    <name evidence="12" type="ORF">BS47DRAFT_1376928</name>
</gene>
<comment type="subcellular location">
    <subcellularLocation>
        <location evidence="2">Cytoplasm</location>
        <location evidence="2">Cytosol</location>
    </subcellularLocation>
    <subcellularLocation>
        <location evidence="1">Peroxisome matrix</location>
    </subcellularLocation>
</comment>
<feature type="repeat" description="WD" evidence="11">
    <location>
        <begin position="214"/>
        <end position="247"/>
    </location>
</feature>
<keyword evidence="4" id="KW-0963">Cytoplasm</keyword>
<evidence type="ECO:0000256" key="11">
    <source>
        <dbReference type="PROSITE-ProRule" id="PRU00221"/>
    </source>
</evidence>
<sequence length="357" mass="39140">MGEYPPVTLRTSPFAHYGIAWSPFHPSLFALASSANYGLIGNGRLHIARISSNGPPAPGIRVDKVYNSQDGLYDLAWSEIHENQIVTASGDGSLKLWDIMLNDLPIRAWHEHAREAFSVDFSNIRKETFASASWDGQVKVWTPELPTSVQTIAAHGSCIYQALFSPHTPDTIATCSTDGTIKIFDLRQAIPTPPPSNPSGAAAQQRISPAALVVPAHPSEILSIDWNKYRPWVIASGSVDRTIKIWDCRNVKSGGMGTQMATEVGGVCEITLPGHEYAVRKVQWSPHRADIIASASYDMTCRVWSTLPSAHQPALRAIHDQHTEFVASCAWSLYDEGVLASCSWDHSVHLFKPLILP</sequence>
<dbReference type="EMBL" id="MU128983">
    <property type="protein sequence ID" value="KAF9512712.1"/>
    <property type="molecule type" value="Genomic_DNA"/>
</dbReference>
<keyword evidence="13" id="KW-1185">Reference proteome</keyword>
<evidence type="ECO:0000256" key="9">
    <source>
        <dbReference type="ARBA" id="ARBA00024017"/>
    </source>
</evidence>
<evidence type="ECO:0000256" key="3">
    <source>
        <dbReference type="ARBA" id="ARBA00022448"/>
    </source>
</evidence>
<dbReference type="PANTHER" id="PTHR46027">
    <property type="entry name" value="PEROXISOMAL TARGETING SIGNAL 2 RECEPTOR"/>
    <property type="match status" value="1"/>
</dbReference>
<evidence type="ECO:0000256" key="1">
    <source>
        <dbReference type="ARBA" id="ARBA00004253"/>
    </source>
</evidence>
<feature type="repeat" description="WD" evidence="11">
    <location>
        <begin position="65"/>
        <end position="99"/>
    </location>
</feature>
<feature type="repeat" description="WD" evidence="11">
    <location>
        <begin position="272"/>
        <end position="305"/>
    </location>
</feature>
<proteinExistence type="inferred from homology"/>
<dbReference type="OrthoDB" id="273771at2759"/>
<dbReference type="GO" id="GO:0005053">
    <property type="term" value="F:peroxisome matrix targeting signal-2 binding"/>
    <property type="evidence" value="ECO:0007669"/>
    <property type="project" value="InterPro"/>
</dbReference>
<keyword evidence="5 11" id="KW-0853">WD repeat</keyword>
<comment type="caution">
    <text evidence="12">The sequence shown here is derived from an EMBL/GenBank/DDBJ whole genome shotgun (WGS) entry which is preliminary data.</text>
</comment>
<feature type="repeat" description="WD" evidence="11">
    <location>
        <begin position="152"/>
        <end position="187"/>
    </location>
</feature>
<reference evidence="12" key="1">
    <citation type="journal article" date="2020" name="Nat. Commun.">
        <title>Large-scale genome sequencing of mycorrhizal fungi provides insights into the early evolution of symbiotic traits.</title>
        <authorList>
            <person name="Miyauchi S."/>
            <person name="Kiss E."/>
            <person name="Kuo A."/>
            <person name="Drula E."/>
            <person name="Kohler A."/>
            <person name="Sanchez-Garcia M."/>
            <person name="Morin E."/>
            <person name="Andreopoulos B."/>
            <person name="Barry K.W."/>
            <person name="Bonito G."/>
            <person name="Buee M."/>
            <person name="Carver A."/>
            <person name="Chen C."/>
            <person name="Cichocki N."/>
            <person name="Clum A."/>
            <person name="Culley D."/>
            <person name="Crous P.W."/>
            <person name="Fauchery L."/>
            <person name="Girlanda M."/>
            <person name="Hayes R.D."/>
            <person name="Keri Z."/>
            <person name="LaButti K."/>
            <person name="Lipzen A."/>
            <person name="Lombard V."/>
            <person name="Magnuson J."/>
            <person name="Maillard F."/>
            <person name="Murat C."/>
            <person name="Nolan M."/>
            <person name="Ohm R.A."/>
            <person name="Pangilinan J."/>
            <person name="Pereira M.F."/>
            <person name="Perotto S."/>
            <person name="Peter M."/>
            <person name="Pfister S."/>
            <person name="Riley R."/>
            <person name="Sitrit Y."/>
            <person name="Stielow J.B."/>
            <person name="Szollosi G."/>
            <person name="Zifcakova L."/>
            <person name="Stursova M."/>
            <person name="Spatafora J.W."/>
            <person name="Tedersoo L."/>
            <person name="Vaario L.M."/>
            <person name="Yamada A."/>
            <person name="Yan M."/>
            <person name="Wang P."/>
            <person name="Xu J."/>
            <person name="Bruns T."/>
            <person name="Baldrian P."/>
            <person name="Vilgalys R."/>
            <person name="Dunand C."/>
            <person name="Henrissat B."/>
            <person name="Grigoriev I.V."/>
            <person name="Hibbett D."/>
            <person name="Nagy L.G."/>
            <person name="Martin F.M."/>
        </authorList>
    </citation>
    <scope>NUCLEOTIDE SEQUENCE</scope>
    <source>
        <strain evidence="12">UP504</strain>
    </source>
</reference>
<dbReference type="PROSITE" id="PS00678">
    <property type="entry name" value="WD_REPEATS_1"/>
    <property type="match status" value="1"/>
</dbReference>
<evidence type="ECO:0000256" key="6">
    <source>
        <dbReference type="ARBA" id="ARBA00022737"/>
    </source>
</evidence>
<evidence type="ECO:0000256" key="2">
    <source>
        <dbReference type="ARBA" id="ARBA00004514"/>
    </source>
</evidence>
<dbReference type="InterPro" id="IPR001680">
    <property type="entry name" value="WD40_rpt"/>
</dbReference>